<dbReference type="SMART" id="SM00900">
    <property type="entry name" value="FMN_bind"/>
    <property type="match status" value="1"/>
</dbReference>
<dbReference type="AlphaFoldDB" id="A0A6L5XX90"/>
<dbReference type="HAMAP" id="MF_00479">
    <property type="entry name" value="RsxG_RnfG"/>
    <property type="match status" value="1"/>
</dbReference>
<dbReference type="EC" id="7.-.-.-" evidence="6"/>
<keyword evidence="6 7" id="KW-1133">Transmembrane helix</keyword>
<dbReference type="GO" id="GO:0009055">
    <property type="term" value="F:electron transfer activity"/>
    <property type="evidence" value="ECO:0007669"/>
    <property type="project" value="InterPro"/>
</dbReference>
<keyword evidence="3 6" id="KW-0285">Flavoprotein</keyword>
<dbReference type="RefSeq" id="WP_154516359.1">
    <property type="nucleotide sequence ID" value="NZ_VUMT01000002.1"/>
</dbReference>
<dbReference type="NCBIfam" id="TIGR01947">
    <property type="entry name" value="rnfG"/>
    <property type="match status" value="1"/>
</dbReference>
<evidence type="ECO:0000256" key="1">
    <source>
        <dbReference type="ARBA" id="ARBA00022448"/>
    </source>
</evidence>
<evidence type="ECO:0000313" key="10">
    <source>
        <dbReference type="Proteomes" id="UP000482209"/>
    </source>
</evidence>
<feature type="modified residue" description="FMN phosphoryl threonine" evidence="6">
    <location>
        <position position="181"/>
    </location>
</feature>
<evidence type="ECO:0000256" key="4">
    <source>
        <dbReference type="ARBA" id="ARBA00022643"/>
    </source>
</evidence>
<keyword evidence="10" id="KW-1185">Reference proteome</keyword>
<protein>
    <recommendedName>
        <fullName evidence="6">Ion-translocating oxidoreductase complex subunit G</fullName>
        <ecNumber evidence="6">7.-.-.-</ecNumber>
    </recommendedName>
    <alternativeName>
        <fullName evidence="6">Rnf electron transport complex subunit G</fullName>
    </alternativeName>
</protein>
<proteinExistence type="inferred from homology"/>
<evidence type="ECO:0000256" key="5">
    <source>
        <dbReference type="ARBA" id="ARBA00022982"/>
    </source>
</evidence>
<keyword evidence="4 6" id="KW-0288">FMN</keyword>
<evidence type="ECO:0000256" key="3">
    <source>
        <dbReference type="ARBA" id="ARBA00022630"/>
    </source>
</evidence>
<evidence type="ECO:0000256" key="7">
    <source>
        <dbReference type="SAM" id="Phobius"/>
    </source>
</evidence>
<comment type="similarity">
    <text evidence="6">Belongs to the RnfG family.</text>
</comment>
<keyword evidence="6 7" id="KW-0812">Transmembrane</keyword>
<comment type="cofactor">
    <cofactor evidence="6">
        <name>FMN</name>
        <dbReference type="ChEBI" id="CHEBI:58210"/>
    </cofactor>
</comment>
<name>A0A6L5XX90_9FIRM</name>
<keyword evidence="2 6" id="KW-0597">Phosphoprotein</keyword>
<organism evidence="9 10">
    <name type="scientific">Velocimicrobium porci</name>
    <dbReference type="NCBI Taxonomy" id="2606634"/>
    <lineage>
        <taxon>Bacteria</taxon>
        <taxon>Bacillati</taxon>
        <taxon>Bacillota</taxon>
        <taxon>Clostridia</taxon>
        <taxon>Lachnospirales</taxon>
        <taxon>Lachnospiraceae</taxon>
        <taxon>Velocimicrobium</taxon>
    </lineage>
</organism>
<keyword evidence="1 6" id="KW-0813">Transport</keyword>
<comment type="function">
    <text evidence="6">Part of a membrane-bound complex that couples electron transfer with translocation of ions across the membrane.</text>
</comment>
<accession>A0A6L5XX90</accession>
<feature type="domain" description="FMN-binding" evidence="8">
    <location>
        <begin position="109"/>
        <end position="198"/>
    </location>
</feature>
<dbReference type="Pfam" id="PF04205">
    <property type="entry name" value="FMN_bind"/>
    <property type="match status" value="1"/>
</dbReference>
<gene>
    <name evidence="6" type="primary">rnfG</name>
    <name evidence="9" type="ORF">FYJ58_01725</name>
</gene>
<dbReference type="PANTHER" id="PTHR36118:SF1">
    <property type="entry name" value="ION-TRANSLOCATING OXIDOREDUCTASE COMPLEX SUBUNIT G"/>
    <property type="match status" value="1"/>
</dbReference>
<dbReference type="PANTHER" id="PTHR36118">
    <property type="entry name" value="ION-TRANSLOCATING OXIDOREDUCTASE COMPLEX SUBUNIT G"/>
    <property type="match status" value="1"/>
</dbReference>
<dbReference type="GO" id="GO:0005886">
    <property type="term" value="C:plasma membrane"/>
    <property type="evidence" value="ECO:0007669"/>
    <property type="project" value="UniProtKB-SubCell"/>
</dbReference>
<dbReference type="PIRSF" id="PIRSF006091">
    <property type="entry name" value="E_trnsport_RnfG"/>
    <property type="match status" value="1"/>
</dbReference>
<dbReference type="InterPro" id="IPR007329">
    <property type="entry name" value="FMN-bd"/>
</dbReference>
<reference evidence="9 10" key="1">
    <citation type="submission" date="2019-08" db="EMBL/GenBank/DDBJ databases">
        <title>In-depth cultivation of the pig gut microbiome towards novel bacterial diversity and tailored functional studies.</title>
        <authorList>
            <person name="Wylensek D."/>
            <person name="Hitch T.C.A."/>
            <person name="Clavel T."/>
        </authorList>
    </citation>
    <scope>NUCLEOTIDE SEQUENCE [LARGE SCALE GENOMIC DNA]</scope>
    <source>
        <strain evidence="9 10">WCA-693-APC-MOT-I</strain>
    </source>
</reference>
<keyword evidence="5 6" id="KW-0249">Electron transport</keyword>
<dbReference type="Proteomes" id="UP000482209">
    <property type="component" value="Unassembled WGS sequence"/>
</dbReference>
<keyword evidence="6" id="KW-1003">Cell membrane</keyword>
<dbReference type="EMBL" id="VUMT01000002">
    <property type="protein sequence ID" value="MSS62613.1"/>
    <property type="molecule type" value="Genomic_DNA"/>
</dbReference>
<keyword evidence="6" id="KW-1278">Translocase</keyword>
<feature type="transmembrane region" description="Helical" evidence="7">
    <location>
        <begin position="6"/>
        <end position="28"/>
    </location>
</feature>
<dbReference type="GO" id="GO:0022900">
    <property type="term" value="P:electron transport chain"/>
    <property type="evidence" value="ECO:0007669"/>
    <property type="project" value="UniProtKB-UniRule"/>
</dbReference>
<evidence type="ECO:0000313" key="9">
    <source>
        <dbReference type="EMBL" id="MSS62613.1"/>
    </source>
</evidence>
<dbReference type="GO" id="GO:0010181">
    <property type="term" value="F:FMN binding"/>
    <property type="evidence" value="ECO:0007669"/>
    <property type="project" value="InterPro"/>
</dbReference>
<comment type="subcellular location">
    <subcellularLocation>
        <location evidence="6">Cell membrane</location>
        <topology evidence="6">Single-pass membrane protein</topology>
    </subcellularLocation>
</comment>
<evidence type="ECO:0000259" key="8">
    <source>
        <dbReference type="SMART" id="SM00900"/>
    </source>
</evidence>
<sequence length="206" mass="22225">MKSNNLVKDAIALFMITLIAGLLLGMVYEVTKSPIAKAEYDAKQEAYKKVFPSADTFEEEDSLDKLSKSKENFTDDPSITGVFIDEVLIAKDKNKNQIGYVMSIGSKEGYGGEIKLSIGVDKTGTVTGMEVLSMSETAGLGANCTTDEFKSQFKGIKNSKIVYTKEGKSKDNEIDALSGATITTKAVTKAVNNALAFVYANGEIEQ</sequence>
<evidence type="ECO:0000256" key="6">
    <source>
        <dbReference type="HAMAP-Rule" id="MF_00479"/>
    </source>
</evidence>
<comment type="subunit">
    <text evidence="6">The complex is composed of six subunits: RnfA, RnfB, RnfC, RnfD, RnfE and RnfG.</text>
</comment>
<dbReference type="InterPro" id="IPR010209">
    <property type="entry name" value="Ion_transpt_RnfG/RsxG"/>
</dbReference>
<comment type="caution">
    <text evidence="9">The sequence shown here is derived from an EMBL/GenBank/DDBJ whole genome shotgun (WGS) entry which is preliminary data.</text>
</comment>
<evidence type="ECO:0000256" key="2">
    <source>
        <dbReference type="ARBA" id="ARBA00022553"/>
    </source>
</evidence>
<keyword evidence="6 7" id="KW-0472">Membrane</keyword>